<gene>
    <name evidence="2" type="ORF">NP596_10140</name>
</gene>
<organism evidence="2 3">
    <name type="scientific">Methylomonas rivi</name>
    <dbReference type="NCBI Taxonomy" id="2952226"/>
    <lineage>
        <taxon>Bacteria</taxon>
        <taxon>Pseudomonadati</taxon>
        <taxon>Pseudomonadota</taxon>
        <taxon>Gammaproteobacteria</taxon>
        <taxon>Methylococcales</taxon>
        <taxon>Methylococcaceae</taxon>
        <taxon>Methylomonas</taxon>
    </lineage>
</organism>
<keyword evidence="2" id="KW-0808">Transferase</keyword>
<name>A0ABT1U4U5_9GAMM</name>
<protein>
    <submittedName>
        <fullName evidence="2">Glycosyltransferase</fullName>
        <ecNumber evidence="2">2.4.-.-</ecNumber>
    </submittedName>
</protein>
<evidence type="ECO:0000259" key="1">
    <source>
        <dbReference type="Pfam" id="PF03033"/>
    </source>
</evidence>
<accession>A0ABT1U4U5</accession>
<dbReference type="Pfam" id="PF03033">
    <property type="entry name" value="Glyco_transf_28"/>
    <property type="match status" value="1"/>
</dbReference>
<proteinExistence type="predicted"/>
<dbReference type="GO" id="GO:0016757">
    <property type="term" value="F:glycosyltransferase activity"/>
    <property type="evidence" value="ECO:0007669"/>
    <property type="project" value="UniProtKB-KW"/>
</dbReference>
<feature type="domain" description="Glycosyltransferase family 28 N-terminal" evidence="1">
    <location>
        <begin position="8"/>
        <end position="34"/>
    </location>
</feature>
<sequence>MSARIPTIVIMAGGTGGHVFPALAVAEELRGRGW</sequence>
<dbReference type="Gene3D" id="3.40.50.2000">
    <property type="entry name" value="Glycogen Phosphorylase B"/>
    <property type="match status" value="1"/>
</dbReference>
<evidence type="ECO:0000313" key="2">
    <source>
        <dbReference type="EMBL" id="MCQ8128815.1"/>
    </source>
</evidence>
<keyword evidence="3" id="KW-1185">Reference proteome</keyword>
<dbReference type="EMBL" id="JANIBK010000044">
    <property type="protein sequence ID" value="MCQ8128815.1"/>
    <property type="molecule type" value="Genomic_DNA"/>
</dbReference>
<keyword evidence="2" id="KW-0328">Glycosyltransferase</keyword>
<dbReference type="RefSeq" id="WP_256615261.1">
    <property type="nucleotide sequence ID" value="NZ_JANIBK010000044.1"/>
</dbReference>
<dbReference type="Proteomes" id="UP001524586">
    <property type="component" value="Unassembled WGS sequence"/>
</dbReference>
<dbReference type="SUPFAM" id="SSF53756">
    <property type="entry name" value="UDP-Glycosyltransferase/glycogen phosphorylase"/>
    <property type="match status" value="1"/>
</dbReference>
<feature type="non-terminal residue" evidence="2">
    <location>
        <position position="34"/>
    </location>
</feature>
<reference evidence="2 3" key="1">
    <citation type="submission" date="2022-07" db="EMBL/GenBank/DDBJ databases">
        <title>Methylomonas rivi sp. nov., Methylomonas rosea sp. nov., Methylomonas aureus sp. nov. and Methylomonas subterranea sp. nov., four novel methanotrophs isolated from a freshwater creek and the deep terrestrial subsurface.</title>
        <authorList>
            <person name="Abin C."/>
            <person name="Sankaranarayanan K."/>
            <person name="Garner C."/>
            <person name="Sindelar R."/>
            <person name="Kotary K."/>
            <person name="Garner R."/>
            <person name="Barclay S."/>
            <person name="Lawson P."/>
            <person name="Krumholz L."/>
        </authorList>
    </citation>
    <scope>NUCLEOTIDE SEQUENCE [LARGE SCALE GENOMIC DNA]</scope>
    <source>
        <strain evidence="2 3">WSC-6</strain>
    </source>
</reference>
<dbReference type="InterPro" id="IPR004276">
    <property type="entry name" value="GlycoTrans_28_N"/>
</dbReference>
<dbReference type="EC" id="2.4.-.-" evidence="2"/>
<evidence type="ECO:0000313" key="3">
    <source>
        <dbReference type="Proteomes" id="UP001524586"/>
    </source>
</evidence>
<comment type="caution">
    <text evidence="2">The sequence shown here is derived from an EMBL/GenBank/DDBJ whole genome shotgun (WGS) entry which is preliminary data.</text>
</comment>